<evidence type="ECO:0000313" key="4">
    <source>
        <dbReference type="EMBL" id="QBH99955.1"/>
    </source>
</evidence>
<dbReference type="OrthoDB" id="8546032at2"/>
<name>A0A411WT61_9BURK</name>
<evidence type="ECO:0000313" key="3">
    <source>
        <dbReference type="EMBL" id="GGY55140.1"/>
    </source>
</evidence>
<feature type="chain" id="PRO_5044601536" evidence="1">
    <location>
        <begin position="23"/>
        <end position="177"/>
    </location>
</feature>
<reference evidence="3" key="3">
    <citation type="submission" date="2022-12" db="EMBL/GenBank/DDBJ databases">
        <authorList>
            <person name="Sun Q."/>
            <person name="Kim S."/>
        </authorList>
    </citation>
    <scope>NUCLEOTIDE SEQUENCE</scope>
    <source>
        <strain evidence="3">KCTC 12343</strain>
    </source>
</reference>
<dbReference type="RefSeq" id="WP_131144103.1">
    <property type="nucleotide sequence ID" value="NZ_BMWV01000010.1"/>
</dbReference>
<dbReference type="NCBIfam" id="NF038126">
    <property type="entry name" value="PEP_CTERM_FxDxF"/>
    <property type="match status" value="1"/>
</dbReference>
<reference evidence="4 5" key="2">
    <citation type="submission" date="2019-02" db="EMBL/GenBank/DDBJ databases">
        <title>Draft Genome Sequences of Six Type Strains of the Genus Massilia.</title>
        <authorList>
            <person name="Miess H."/>
            <person name="Frediansyhah A."/>
            <person name="Gross H."/>
        </authorList>
    </citation>
    <scope>NUCLEOTIDE SEQUENCE [LARGE SCALE GENOMIC DNA]</scope>
    <source>
        <strain evidence="4 5">DSM 17472</strain>
    </source>
</reference>
<organism evidence="3 6">
    <name type="scientific">Pseudoduganella albidiflava</name>
    <dbReference type="NCBI Taxonomy" id="321983"/>
    <lineage>
        <taxon>Bacteria</taxon>
        <taxon>Pseudomonadati</taxon>
        <taxon>Pseudomonadota</taxon>
        <taxon>Betaproteobacteria</taxon>
        <taxon>Burkholderiales</taxon>
        <taxon>Oxalobacteraceae</taxon>
        <taxon>Telluria group</taxon>
        <taxon>Pseudoduganella</taxon>
    </lineage>
</organism>
<gene>
    <name evidence="4" type="ORF">EYF70_03175</name>
    <name evidence="3" type="ORF">GCM10007387_42020</name>
</gene>
<feature type="domain" description="Ice-binding protein C-terminal" evidence="2">
    <location>
        <begin position="149"/>
        <end position="173"/>
    </location>
</feature>
<reference evidence="3" key="1">
    <citation type="journal article" date="2014" name="Int. J. Syst. Evol. Microbiol.">
        <title>Complete genome sequence of Corynebacterium casei LMG S-19264T (=DSM 44701T), isolated from a smear-ripened cheese.</title>
        <authorList>
            <consortium name="US DOE Joint Genome Institute (JGI-PGF)"/>
            <person name="Walter F."/>
            <person name="Albersmeier A."/>
            <person name="Kalinowski J."/>
            <person name="Ruckert C."/>
        </authorList>
    </citation>
    <scope>NUCLEOTIDE SEQUENCE</scope>
    <source>
        <strain evidence="3">KCTC 12343</strain>
    </source>
</reference>
<evidence type="ECO:0000259" key="2">
    <source>
        <dbReference type="Pfam" id="PF07589"/>
    </source>
</evidence>
<protein>
    <submittedName>
        <fullName evidence="4">PEP-CTERM sorting domain-containing protein</fullName>
    </submittedName>
</protein>
<evidence type="ECO:0000313" key="6">
    <source>
        <dbReference type="Proteomes" id="UP000628442"/>
    </source>
</evidence>
<dbReference type="Proteomes" id="UP000628442">
    <property type="component" value="Unassembled WGS sequence"/>
</dbReference>
<feature type="signal peptide" evidence="1">
    <location>
        <begin position="1"/>
        <end position="22"/>
    </location>
</feature>
<dbReference type="InterPro" id="IPR013424">
    <property type="entry name" value="Ice-binding_C"/>
</dbReference>
<dbReference type="EMBL" id="CP036401">
    <property type="protein sequence ID" value="QBH99955.1"/>
    <property type="molecule type" value="Genomic_DNA"/>
</dbReference>
<proteinExistence type="predicted"/>
<evidence type="ECO:0000256" key="1">
    <source>
        <dbReference type="SAM" id="SignalP"/>
    </source>
</evidence>
<dbReference type="EMBL" id="BMWV01000010">
    <property type="protein sequence ID" value="GGY55140.1"/>
    <property type="molecule type" value="Genomic_DNA"/>
</dbReference>
<evidence type="ECO:0000313" key="5">
    <source>
        <dbReference type="Proteomes" id="UP000292307"/>
    </source>
</evidence>
<dbReference type="Pfam" id="PF07589">
    <property type="entry name" value="PEP-CTERM"/>
    <property type="match status" value="1"/>
</dbReference>
<dbReference type="Proteomes" id="UP000292307">
    <property type="component" value="Chromosome"/>
</dbReference>
<keyword evidence="1" id="KW-0732">Signal</keyword>
<dbReference type="NCBIfam" id="TIGR02595">
    <property type="entry name" value="PEP_CTERM"/>
    <property type="match status" value="1"/>
</dbReference>
<accession>A0A411WT61</accession>
<keyword evidence="5" id="KW-1185">Reference proteome</keyword>
<sequence>MTNMKNIAASLALACAAMGAQAADISLPAGSVDIIDGAGAFSRLITGNHSGDTFTDTYAFDVAGLSSFTANLYSSAGNARVGLDITGFSLFANDGSLVRAGTQIETGKYDEWSLDLSNLASGAGYYVAVTGSVVSQAAGAYSGLVSVSAVPEPATYGMLLGGMALLSVAARRRSLAK</sequence>
<dbReference type="AlphaFoldDB" id="A0A411WT61"/>